<dbReference type="WBParaSite" id="Gr19_v10_g16317.t1">
    <property type="protein sequence ID" value="Gr19_v10_g16317.t1"/>
    <property type="gene ID" value="Gr19_v10_g16317"/>
</dbReference>
<organism evidence="1 2">
    <name type="scientific">Globodera rostochiensis</name>
    <name type="common">Golden nematode worm</name>
    <name type="synonym">Heterodera rostochiensis</name>
    <dbReference type="NCBI Taxonomy" id="31243"/>
    <lineage>
        <taxon>Eukaryota</taxon>
        <taxon>Metazoa</taxon>
        <taxon>Ecdysozoa</taxon>
        <taxon>Nematoda</taxon>
        <taxon>Chromadorea</taxon>
        <taxon>Rhabditida</taxon>
        <taxon>Tylenchina</taxon>
        <taxon>Tylenchomorpha</taxon>
        <taxon>Tylenchoidea</taxon>
        <taxon>Heteroderidae</taxon>
        <taxon>Heteroderinae</taxon>
        <taxon>Globodera</taxon>
    </lineage>
</organism>
<proteinExistence type="predicted"/>
<dbReference type="AlphaFoldDB" id="A0A914HCS6"/>
<accession>A0A914HCS6</accession>
<sequence length="183" mass="21056">MRLILGNAFPSSADRPFFFLFGCFCLLFSVISEGGRHRRLLIRNDRFYFIVRTALTECAVPQDCVFGVEKALLNCTQVPQCNASDYFELLKCLDFIILTRTNLTELNSRAGRVCCEIEEVSLPCRLACRSALFAPTLSHHQKQKRIEMVCHRGHGNEIRGDRGVLNCLQTTRQWLPQRHKLNY</sequence>
<evidence type="ECO:0000313" key="1">
    <source>
        <dbReference type="Proteomes" id="UP000887572"/>
    </source>
</evidence>
<evidence type="ECO:0000313" key="2">
    <source>
        <dbReference type="WBParaSite" id="Gr19_v10_g16317.t1"/>
    </source>
</evidence>
<dbReference type="Proteomes" id="UP000887572">
    <property type="component" value="Unplaced"/>
</dbReference>
<reference evidence="2" key="1">
    <citation type="submission" date="2022-11" db="UniProtKB">
        <authorList>
            <consortium name="WormBaseParasite"/>
        </authorList>
    </citation>
    <scope>IDENTIFICATION</scope>
</reference>
<name>A0A914HCS6_GLORO</name>
<protein>
    <submittedName>
        <fullName evidence="2">Uncharacterized protein</fullName>
    </submittedName>
</protein>
<keyword evidence="1" id="KW-1185">Reference proteome</keyword>